<evidence type="ECO:0000313" key="1">
    <source>
        <dbReference type="EMBL" id="GMT30712.1"/>
    </source>
</evidence>
<proteinExistence type="predicted"/>
<feature type="non-terminal residue" evidence="1">
    <location>
        <position position="1"/>
    </location>
</feature>
<evidence type="ECO:0000313" key="2">
    <source>
        <dbReference type="Proteomes" id="UP001432322"/>
    </source>
</evidence>
<sequence>SRCLDLMAQTEKVGNIRIHELNSKVLAINRTLKMAEKMNEIARQSTAAYNLSVRMNVQKAVVAMAPRVHAQYKKLQNHVINDEAPVLKLSFSQVVLNHIANLGKGIMTN</sequence>
<accession>A0AAV5WFP8</accession>
<dbReference type="EMBL" id="BTSY01000005">
    <property type="protein sequence ID" value="GMT30712.1"/>
    <property type="molecule type" value="Genomic_DNA"/>
</dbReference>
<organism evidence="1 2">
    <name type="scientific">Pristionchus fissidentatus</name>
    <dbReference type="NCBI Taxonomy" id="1538716"/>
    <lineage>
        <taxon>Eukaryota</taxon>
        <taxon>Metazoa</taxon>
        <taxon>Ecdysozoa</taxon>
        <taxon>Nematoda</taxon>
        <taxon>Chromadorea</taxon>
        <taxon>Rhabditida</taxon>
        <taxon>Rhabditina</taxon>
        <taxon>Diplogasteromorpha</taxon>
        <taxon>Diplogasteroidea</taxon>
        <taxon>Neodiplogasteridae</taxon>
        <taxon>Pristionchus</taxon>
    </lineage>
</organism>
<name>A0AAV5WFP8_9BILA</name>
<evidence type="ECO:0008006" key="3">
    <source>
        <dbReference type="Google" id="ProtNLM"/>
    </source>
</evidence>
<reference evidence="1" key="1">
    <citation type="submission" date="2023-10" db="EMBL/GenBank/DDBJ databases">
        <title>Genome assembly of Pristionchus species.</title>
        <authorList>
            <person name="Yoshida K."/>
            <person name="Sommer R.J."/>
        </authorList>
    </citation>
    <scope>NUCLEOTIDE SEQUENCE</scope>
    <source>
        <strain evidence="1">RS5133</strain>
    </source>
</reference>
<gene>
    <name evidence="1" type="ORF">PFISCL1PPCAC_22009</name>
</gene>
<dbReference type="AlphaFoldDB" id="A0AAV5WFP8"/>
<keyword evidence="2" id="KW-1185">Reference proteome</keyword>
<feature type="non-terminal residue" evidence="1">
    <location>
        <position position="109"/>
    </location>
</feature>
<protein>
    <recommendedName>
        <fullName evidence="3">Endosome-associated-trafficking regulator 1</fullName>
    </recommendedName>
</protein>
<comment type="caution">
    <text evidence="1">The sequence shown here is derived from an EMBL/GenBank/DDBJ whole genome shotgun (WGS) entry which is preliminary data.</text>
</comment>
<dbReference type="Proteomes" id="UP001432322">
    <property type="component" value="Unassembled WGS sequence"/>
</dbReference>